<keyword evidence="2" id="KW-1185">Reference proteome</keyword>
<evidence type="ECO:0000313" key="1">
    <source>
        <dbReference type="EMBL" id="EMD34639.1"/>
    </source>
</evidence>
<name>M2PFD4_CERS8</name>
<dbReference type="AlphaFoldDB" id="M2PFD4"/>
<accession>M2PFD4</accession>
<dbReference type="STRING" id="914234.M2PFD4"/>
<organism evidence="1 2">
    <name type="scientific">Ceriporiopsis subvermispora (strain B)</name>
    <name type="common">White-rot fungus</name>
    <name type="synonym">Gelatoporia subvermispora</name>
    <dbReference type="NCBI Taxonomy" id="914234"/>
    <lineage>
        <taxon>Eukaryota</taxon>
        <taxon>Fungi</taxon>
        <taxon>Dikarya</taxon>
        <taxon>Basidiomycota</taxon>
        <taxon>Agaricomycotina</taxon>
        <taxon>Agaricomycetes</taxon>
        <taxon>Polyporales</taxon>
        <taxon>Gelatoporiaceae</taxon>
        <taxon>Gelatoporia</taxon>
    </lineage>
</organism>
<evidence type="ECO:0000313" key="2">
    <source>
        <dbReference type="Proteomes" id="UP000016930"/>
    </source>
</evidence>
<dbReference type="Proteomes" id="UP000016930">
    <property type="component" value="Unassembled WGS sequence"/>
</dbReference>
<reference evidence="1 2" key="1">
    <citation type="journal article" date="2012" name="Proc. Natl. Acad. Sci. U.S.A.">
        <title>Comparative genomics of Ceriporiopsis subvermispora and Phanerochaete chrysosporium provide insight into selective ligninolysis.</title>
        <authorList>
            <person name="Fernandez-Fueyo E."/>
            <person name="Ruiz-Duenas F.J."/>
            <person name="Ferreira P."/>
            <person name="Floudas D."/>
            <person name="Hibbett D.S."/>
            <person name="Canessa P."/>
            <person name="Larrondo L.F."/>
            <person name="James T.Y."/>
            <person name="Seelenfreund D."/>
            <person name="Lobos S."/>
            <person name="Polanco R."/>
            <person name="Tello M."/>
            <person name="Honda Y."/>
            <person name="Watanabe T."/>
            <person name="Watanabe T."/>
            <person name="Ryu J.S."/>
            <person name="Kubicek C.P."/>
            <person name="Schmoll M."/>
            <person name="Gaskell J."/>
            <person name="Hammel K.E."/>
            <person name="St John F.J."/>
            <person name="Vanden Wymelenberg A."/>
            <person name="Sabat G."/>
            <person name="Splinter BonDurant S."/>
            <person name="Syed K."/>
            <person name="Yadav J.S."/>
            <person name="Doddapaneni H."/>
            <person name="Subramanian V."/>
            <person name="Lavin J.L."/>
            <person name="Oguiza J.A."/>
            <person name="Perez G."/>
            <person name="Pisabarro A.G."/>
            <person name="Ramirez L."/>
            <person name="Santoyo F."/>
            <person name="Master E."/>
            <person name="Coutinho P.M."/>
            <person name="Henrissat B."/>
            <person name="Lombard V."/>
            <person name="Magnuson J.K."/>
            <person name="Kuees U."/>
            <person name="Hori C."/>
            <person name="Igarashi K."/>
            <person name="Samejima M."/>
            <person name="Held B.W."/>
            <person name="Barry K.W."/>
            <person name="LaButti K.M."/>
            <person name="Lapidus A."/>
            <person name="Lindquist E.A."/>
            <person name="Lucas S.M."/>
            <person name="Riley R."/>
            <person name="Salamov A.A."/>
            <person name="Hoffmeister D."/>
            <person name="Schwenk D."/>
            <person name="Hadar Y."/>
            <person name="Yarden O."/>
            <person name="de Vries R.P."/>
            <person name="Wiebenga A."/>
            <person name="Stenlid J."/>
            <person name="Eastwood D."/>
            <person name="Grigoriev I.V."/>
            <person name="Berka R.M."/>
            <person name="Blanchette R.A."/>
            <person name="Kersten P."/>
            <person name="Martinez A.T."/>
            <person name="Vicuna R."/>
            <person name="Cullen D."/>
        </authorList>
    </citation>
    <scope>NUCLEOTIDE SEQUENCE [LARGE SCALE GENOMIC DNA]</scope>
    <source>
        <strain evidence="1 2">B</strain>
    </source>
</reference>
<sequence length="540" mass="60810">MIWALIYKHFCPAYGVSLYGILTGASSYSAALAGTKLEQAIPSCVSIVFTWKYAMRNSYFTDLFGTVTSTRRLGSDELILGSATCVTQHEHCTFCLDCYPPDLVVASDIHALLILSFNTMDSEQIDEVATSPSPHDTSSLPQELWDQFIDEAARNDGKLCNRAELLSYALVCRAWLPRARFHLFRVVPLNNAENVHLLADTIRASPALGLLVQHLMLVGPRKIGPWRPVRDTDSLRRLMQLVRELLAPCLSRVSTLTLTSEFDRSLLLPVQNSNAHDAEVDSPWRPSHTLGKLEWLISPFALSAVRNIELDGVLVHDCFEMCKTLAELPNLSSLRCTRVKCESEGTDTSINTSLTLPNLRDLTISAGGSGCASQGRLLAVAGPLLRTLILRINLWPVTEDIMMADEYNLSRFPYLHHLRLSIHDAIRYYPSHYWISHMLSNVKSTSLSHVALEYGKSGTPTRSLVLDRLRCQDIDNILAQSRFPRLRRFAFYFRDTPERQDWWRSEIAARCPWMAENGICKAHLYSNSDIQDAELWASDP</sequence>
<dbReference type="HOGENOM" id="CLU_504309_0_0_1"/>
<dbReference type="OrthoDB" id="2748053at2759"/>
<gene>
    <name evidence="1" type="ORF">CERSUDRAFT_125227</name>
</gene>
<proteinExistence type="predicted"/>
<protein>
    <submittedName>
        <fullName evidence="1">Uncharacterized protein</fullName>
    </submittedName>
</protein>
<dbReference type="EMBL" id="KB445802">
    <property type="protein sequence ID" value="EMD34639.1"/>
    <property type="molecule type" value="Genomic_DNA"/>
</dbReference>